<dbReference type="SUPFAM" id="SSF52047">
    <property type="entry name" value="RNI-like"/>
    <property type="match status" value="1"/>
</dbReference>
<reference evidence="1" key="1">
    <citation type="submission" date="2021-01" db="EMBL/GenBank/DDBJ databases">
        <authorList>
            <person name="Kaushik A."/>
        </authorList>
    </citation>
    <scope>NUCLEOTIDE SEQUENCE</scope>
    <source>
        <strain evidence="1">AG5</strain>
    </source>
</reference>
<comment type="caution">
    <text evidence="1">The sequence shown here is derived from an EMBL/GenBank/DDBJ whole genome shotgun (WGS) entry which is preliminary data.</text>
</comment>
<gene>
    <name evidence="1" type="ORF">RDB_LOCUS17085</name>
</gene>
<name>A0A8H3HL91_9AGAM</name>
<evidence type="ECO:0000313" key="1">
    <source>
        <dbReference type="EMBL" id="CAE7073243.1"/>
    </source>
</evidence>
<dbReference type="EMBL" id="CAJNJQ010000361">
    <property type="protein sequence ID" value="CAE7073243.1"/>
    <property type="molecule type" value="Genomic_DNA"/>
</dbReference>
<accession>A0A8H3HL91</accession>
<organism evidence="1 2">
    <name type="scientific">Rhizoctonia solani</name>
    <dbReference type="NCBI Taxonomy" id="456999"/>
    <lineage>
        <taxon>Eukaryota</taxon>
        <taxon>Fungi</taxon>
        <taxon>Dikarya</taxon>
        <taxon>Basidiomycota</taxon>
        <taxon>Agaricomycotina</taxon>
        <taxon>Agaricomycetes</taxon>
        <taxon>Cantharellales</taxon>
        <taxon>Ceratobasidiaceae</taxon>
        <taxon>Rhizoctonia</taxon>
    </lineage>
</organism>
<sequence length="575" mass="64732">MINLNVQRWEDLGQQLETVIAAYLDASIVLESSPPSDSTSVCDLVRRVEHRLDSYSSLLSERLASARLSITRTRNRLVSPVHRLPDEVLLKIMRIAIYSIDVKEPRQLSCEYTVRTIYRRLHAFIGVCSVWRRVGLDSNFWSVVPILDHPSGRYMTTAAQLSLERAANRHLHLVACLNTSRPDIKDFVISTISQHGRQFDTINIYSDSNGPLFQIIDELMSSIPSERSSIKNLLLYYFISVDRRVPDSFVGTFEPITHPTRDRRLKFERLMESLQVLHMCGVLVPFEGLSFRNLVQLKLQAMRLTSNLVFESSIRALASAPNLQKLDIISVSLEIWTTEDGFMDGPPIILPSLQHLYFEGVTALLLQLTLRLISPGSHLVTVNWTKKGHQSMQWNPASFFSSEIDSHHLKVDILLINGDTLGQSDNMIRAALEAFPTIKTLHLDSFLVNSGLLGELVSNTEAHESNDSESHTHSSQFPKLKTLYISRSHVHDPEVLRDISKVVANHPLEELGIGISLDCMCSPLVPSHEDSQDALESEVGAIWNTLAGVVPRMKLLPAKASEISSIAFENHVWQL</sequence>
<dbReference type="AlphaFoldDB" id="A0A8H3HL91"/>
<proteinExistence type="predicted"/>
<evidence type="ECO:0000313" key="2">
    <source>
        <dbReference type="Proteomes" id="UP000663827"/>
    </source>
</evidence>
<evidence type="ECO:0008006" key="3">
    <source>
        <dbReference type="Google" id="ProtNLM"/>
    </source>
</evidence>
<dbReference type="Proteomes" id="UP000663827">
    <property type="component" value="Unassembled WGS sequence"/>
</dbReference>
<protein>
    <recommendedName>
        <fullName evidence="3">F-box domain-containing protein</fullName>
    </recommendedName>
</protein>